<evidence type="ECO:0000313" key="2">
    <source>
        <dbReference type="EMBL" id="SNS81072.1"/>
    </source>
</evidence>
<dbReference type="Proteomes" id="UP000198304">
    <property type="component" value="Unassembled WGS sequence"/>
</dbReference>
<evidence type="ECO:0000313" key="3">
    <source>
        <dbReference type="Proteomes" id="UP000198304"/>
    </source>
</evidence>
<feature type="transmembrane region" description="Helical" evidence="1">
    <location>
        <begin position="15"/>
        <end position="35"/>
    </location>
</feature>
<name>A0A239HIB8_9FIRM</name>
<gene>
    <name evidence="2" type="ORF">SAMN05446037_102217</name>
</gene>
<accession>A0A239HIB8</accession>
<keyword evidence="3" id="KW-1185">Reference proteome</keyword>
<keyword evidence="1" id="KW-1133">Transmembrane helix</keyword>
<reference evidence="2 3" key="1">
    <citation type="submission" date="2017-06" db="EMBL/GenBank/DDBJ databases">
        <authorList>
            <person name="Kim H.J."/>
            <person name="Triplett B.A."/>
        </authorList>
    </citation>
    <scope>NUCLEOTIDE SEQUENCE [LARGE SCALE GENOMIC DNA]</scope>
    <source>
        <strain evidence="2 3">SCA</strain>
    </source>
</reference>
<proteinExistence type="predicted"/>
<protein>
    <submittedName>
        <fullName evidence="2">Uncharacterized protein</fullName>
    </submittedName>
</protein>
<keyword evidence="1" id="KW-0472">Membrane</keyword>
<organism evidence="2 3">
    <name type="scientific">Anaerovirgula multivorans</name>
    <dbReference type="NCBI Taxonomy" id="312168"/>
    <lineage>
        <taxon>Bacteria</taxon>
        <taxon>Bacillati</taxon>
        <taxon>Bacillota</taxon>
        <taxon>Clostridia</taxon>
        <taxon>Peptostreptococcales</taxon>
        <taxon>Natronincolaceae</taxon>
        <taxon>Anaerovirgula</taxon>
    </lineage>
</organism>
<dbReference type="EMBL" id="FZOJ01000022">
    <property type="protein sequence ID" value="SNS81072.1"/>
    <property type="molecule type" value="Genomic_DNA"/>
</dbReference>
<dbReference type="AlphaFoldDB" id="A0A239HIB8"/>
<keyword evidence="1" id="KW-0812">Transmembrane</keyword>
<evidence type="ECO:0000256" key="1">
    <source>
        <dbReference type="SAM" id="Phobius"/>
    </source>
</evidence>
<sequence length="49" mass="5929">MFIFQKCCQKKQDGIMYLFVMRFLGAMFMSFKILLNVLLMEENLFQILI</sequence>